<keyword evidence="1" id="KW-0472">Membrane</keyword>
<accession>A0A0J9VU34</accession>
<proteinExistence type="predicted"/>
<protein>
    <recommendedName>
        <fullName evidence="4">Variable surface protein</fullName>
    </recommendedName>
</protein>
<dbReference type="AlphaFoldDB" id="A0A0J9VU34"/>
<keyword evidence="1" id="KW-0812">Transmembrane</keyword>
<dbReference type="Proteomes" id="UP000053776">
    <property type="component" value="Unassembled WGS sequence"/>
</dbReference>
<dbReference type="InterPro" id="IPR008780">
    <property type="entry name" value="Plasmodium_Vir"/>
</dbReference>
<dbReference type="Pfam" id="PF05795">
    <property type="entry name" value="Plasmodium_Vir"/>
    <property type="match status" value="1"/>
</dbReference>
<sequence>METYKLPSAKLYEYFTQKNVNTDSYNETCVKLKPKFYGLDDIYDICRKLLFNVETSFNEEEDEKFQNYRCTYLHYWLNDKVINTFNLNDNGVYLGILLNLYRTWNSVVTTSAKFRCMPDMKTYISRNINVFKFKKEMYDYLYNYEEFNRNTNYSTKNCNEICKYLTDIITKFEYFKTECFRNNNKCLKIDNFFELFNPQKLIDKFKCNAEKLCITAPVAVKVKETLPEYDNTLSSPMKENANNFLTTQPTIITYHNAMLCFLVLLGLFIIFFTLYKYEFFEKIDKNYIYNAVKSLNYSETEDLSAENSFINCDIQLMGEKEKRVCRKLNSLISTLCSNNSQSPKNYIFSNHDIEYLKFWVNFEIKNEGLIGNGDIEDLSGIIKEQMSECCSKDTMKNILIFIDPQDLNRMKILNNLYKNYNEMHEIIFSTSSEGIQKCLEYSKQCVTEYNGAIKQYRNVNDYFYNALKNFENYYKKLYADALGKNKHFEKYIEKIPRQYQISELSFYSIEYERNKIIFISLLGSVFVFIVVLIYIYMVKKIITL</sequence>
<feature type="transmembrane region" description="Helical" evidence="1">
    <location>
        <begin position="254"/>
        <end position="275"/>
    </location>
</feature>
<gene>
    <name evidence="2" type="ORF">PVMG_04875</name>
</gene>
<evidence type="ECO:0000256" key="1">
    <source>
        <dbReference type="SAM" id="Phobius"/>
    </source>
</evidence>
<name>A0A0J9VU34_PLAVI</name>
<evidence type="ECO:0008006" key="4">
    <source>
        <dbReference type="Google" id="ProtNLM"/>
    </source>
</evidence>
<feature type="transmembrane region" description="Helical" evidence="1">
    <location>
        <begin position="516"/>
        <end position="537"/>
    </location>
</feature>
<evidence type="ECO:0000313" key="2">
    <source>
        <dbReference type="EMBL" id="KMZ91103.1"/>
    </source>
</evidence>
<reference evidence="2 3" key="1">
    <citation type="submission" date="2011-08" db="EMBL/GenBank/DDBJ databases">
        <title>The Genome Sequence of Plasmodium vivax Mauritania I.</title>
        <authorList>
            <consortium name="The Broad Institute Genome Sequencing Platform"/>
            <consortium name="The Broad Institute Genome Sequencing Center for Infectious Disease"/>
            <person name="Neafsey D."/>
            <person name="Carlton J."/>
            <person name="Barnwell J."/>
            <person name="Collins W."/>
            <person name="Escalante A."/>
            <person name="Mullikin J."/>
            <person name="Saul A."/>
            <person name="Guigo R."/>
            <person name="Camara F."/>
            <person name="Young S.K."/>
            <person name="Zeng Q."/>
            <person name="Gargeya S."/>
            <person name="Fitzgerald M."/>
            <person name="Haas B."/>
            <person name="Abouelleil A."/>
            <person name="Alvarado L."/>
            <person name="Arachchi H.M."/>
            <person name="Berlin A."/>
            <person name="Brown A."/>
            <person name="Chapman S.B."/>
            <person name="Chen Z."/>
            <person name="Dunbar C."/>
            <person name="Freedman E."/>
            <person name="Gearin G."/>
            <person name="Gellesch M."/>
            <person name="Goldberg J."/>
            <person name="Griggs A."/>
            <person name="Gujja S."/>
            <person name="Heiman D."/>
            <person name="Howarth C."/>
            <person name="Larson L."/>
            <person name="Lui A."/>
            <person name="MacDonald P.J.P."/>
            <person name="Montmayeur A."/>
            <person name="Murphy C."/>
            <person name="Neiman D."/>
            <person name="Pearson M."/>
            <person name="Priest M."/>
            <person name="Roberts A."/>
            <person name="Saif S."/>
            <person name="Shea T."/>
            <person name="Shenoy N."/>
            <person name="Sisk P."/>
            <person name="Stolte C."/>
            <person name="Sykes S."/>
            <person name="Wortman J."/>
            <person name="Nusbaum C."/>
            <person name="Birren B."/>
        </authorList>
    </citation>
    <scope>NUCLEOTIDE SEQUENCE [LARGE SCALE GENOMIC DNA]</scope>
    <source>
        <strain evidence="2 3">Mauritania I</strain>
    </source>
</reference>
<keyword evidence="1" id="KW-1133">Transmembrane helix</keyword>
<evidence type="ECO:0000313" key="3">
    <source>
        <dbReference type="Proteomes" id="UP000053776"/>
    </source>
</evidence>
<organism evidence="2 3">
    <name type="scientific">Plasmodium vivax Mauritania I</name>
    <dbReference type="NCBI Taxonomy" id="1035515"/>
    <lineage>
        <taxon>Eukaryota</taxon>
        <taxon>Sar</taxon>
        <taxon>Alveolata</taxon>
        <taxon>Apicomplexa</taxon>
        <taxon>Aconoidasida</taxon>
        <taxon>Haemosporida</taxon>
        <taxon>Plasmodiidae</taxon>
        <taxon>Plasmodium</taxon>
        <taxon>Plasmodium (Plasmodium)</taxon>
    </lineage>
</organism>
<dbReference type="EMBL" id="KQ235090">
    <property type="protein sequence ID" value="KMZ91103.1"/>
    <property type="molecule type" value="Genomic_DNA"/>
</dbReference>